<dbReference type="Pfam" id="PF19278">
    <property type="entry name" value="Hydant_A_C"/>
    <property type="match status" value="1"/>
</dbReference>
<evidence type="ECO:0000313" key="7">
    <source>
        <dbReference type="EMBL" id="TIA72802.1"/>
    </source>
</evidence>
<name>A0A4T0EEW7_AURPU</name>
<dbReference type="PANTHER" id="PTHR11365:SF9">
    <property type="entry name" value="5-OXOPROLINASE"/>
    <property type="match status" value="1"/>
</dbReference>
<reference evidence="7 8" key="1">
    <citation type="submission" date="2018-10" db="EMBL/GenBank/DDBJ databases">
        <title>Fifty Aureobasidium pullulans genomes reveal a recombining polyextremotolerant generalist.</title>
        <authorList>
            <person name="Gostincar C."/>
            <person name="Turk M."/>
            <person name="Zajc J."/>
            <person name="Gunde-Cimerman N."/>
        </authorList>
    </citation>
    <scope>NUCLEOTIDE SEQUENCE [LARGE SCALE GENOMIC DNA]</scope>
    <source>
        <strain evidence="7 8">EXF-3380</strain>
    </source>
</reference>
<sequence length="1940" mass="211326">MEDSTKRGLIQQLAMLQNTSKHSPDSPLPGCKTPGPGDQMIYPNAPLQPTPSGSPVLSAYHLGQPSPSAQTHLEASDMATPSTQNSKVYSPNSSDITVYSPSSLSAQITPIYSPNLANAHSIGSISPYMNTSHQNTPSPSQFRQPTLQSPYLPTQRSLPPVLTPSSSFGSSGQDVRHFNTDPLQRHYLQTQPSHVQRSRGLNQARHHPYGSPQNRSSHTPQALPHGTSQPQPRDGTATPQCIYSERLESSRVYDGTPISSLPHGPMSSVAPQGVQQPHRRSVSQLLSTGEPTTSRPLPHGTPQFRSPHGASKPSLLSQGSPPLISQSASPGLLQSHVRLIPQTLGPADSASSSSPKDKPQSCYPHYTPRPHVDHTLQTPQLDRPQTASPRQQPRARVWANWLEPNTLFDLKFQAQSYDENALKIQEALLERVQQRSLSKLRAHEFLEHLTLDYNALFKPQKARVFDFYIMQALLFNKDFVLLVSSRRQKSPRVEPPQCIWGAYDLSEYRSHAEIELHIHTTLNRVTNLTPDELVLCPGHERHDSAVNAIDDEGNMQYGWSTTLCYEVRLGDSVPQLHNHSADFMVHGIRQQDKPIRIPNLCLMYARNVNSIKISPFSHLAATYSQIHKMPPRGVRIAIDRGGTFCDFWAQIPGQEEVIFKLLSVFPEEYSDAPTEGIRRILELATKTKIPPGTPLDLAPVESIRMGTTVATNALLERAGDPVVLVTTKGFRDLLKIGNQARPSIFDLSVERLQKLYSKVLEVDERVTIEGFAEDPNPQSIDIASDPALTEGLTGEAIRVLRVPDLDTVRRDLEAIWEEGFHSLAIAFVHSYTYPDHERAVAQVAREIGFKTLAVSSELQPMIKVLSRANSAVADAYLNPITQTYLDGFRKSFKGELKDSASANKLLLSQSDGGLTTFSRFTGLRAILSGPAGGITGYAKTCYDEKDGTPVLGFDMGGTSTDVSRFSGAFEHVFETAIAEVSIQCPQLDINTVAAGGGSMLFWRNRMFVVGPESAAANPGPACYGRNGPLTVTDANFLLGRIVPDYFPRPLDLATVKQKFTDLTELINAEKEGETSLTPEQVASGFLAVANATMTRPIRKLSEGRGFETAAHNLACFGGAGGQHAVAVARDLGIRRTLIPRYSSILSAYGMALADVVVENQQPEATTLAPEAYGRIDARYAKLCEKGTRDLIAQGFSADQVKHELFLNLRYAGTDTTLTVQREETTEGLLQAFADRHRQEFGFTQSREVLVDDVRVRSVGQAMNIELPSPFSELQRIAASPPVSPVVTGNSRRVFFADQGWTDASLYHLANLKPGVRIRGPALIIDKTQTIVLDAASEASILSQHVIIDLLDTERKAASTEVVDPIQLSVFSHRFMSVAEQMGQTMQKTSISVNIKERLDFSCAVFDSKGSLVCNAPHIPGHLGSMSYAISYQARRYKPGELKPGDVILSNTPSSGGTHLPDLTVTTPVFDSDTNPTKIMFFVANRGHHADIGGIIPGSMPPNSTELWQEGAAVESFKMVKEGVFDESGLVHHLYDVPSSYPGCSGTRTLNDNLADLRAAVASNNRGIHLIQALVREYTWPVVEFYMQAIQTNAANAVRDLLKGVAHRFDYRQLSAIDYMDDGSPFCLSISIDGATGDATFDFTGSGPEAYNNLNCPPAIIYSGIMYCLRSLVPSDMPLNQGCLAPLKIVIPPETIISPSYKAATVGSNVETSQRIVDLIFKAFRACGASQGTCNNLTFGYGGMDDSGKVTKGFGYYETIAGGSGAGADWDGESGVHTHITNTRIGDPEVFEKRYPVLLHEFSIRKGSGGRGLHPGGDGCVRDIEFRVPLQVSILSERRVIPPYGMAGGEEGSRGVNIWKRRDPEGGTVRTISLGGKATVQMNAGDRIIIMTPGGGGYGVPPQQIKDDIVADFRIRSRGAFIGGKVGSGSVGEKQAMAQGN</sequence>
<dbReference type="EMBL" id="QZBU01000115">
    <property type="protein sequence ID" value="TIA72802.1"/>
    <property type="molecule type" value="Genomic_DNA"/>
</dbReference>
<feature type="domain" description="Acetophenone carboxylase-like C-terminal" evidence="6">
    <location>
        <begin position="1172"/>
        <end position="1349"/>
    </location>
</feature>
<feature type="compositionally biased region" description="Polar residues" evidence="2">
    <location>
        <begin position="191"/>
        <end position="201"/>
    </location>
</feature>
<feature type="compositionally biased region" description="Polar residues" evidence="2">
    <location>
        <begin position="65"/>
        <end position="92"/>
    </location>
</feature>
<feature type="domain" description="Hydantoinase A/oxoprolinase" evidence="3">
    <location>
        <begin position="867"/>
        <end position="1158"/>
    </location>
</feature>
<dbReference type="PANTHER" id="PTHR11365">
    <property type="entry name" value="5-OXOPROLINASE RELATED"/>
    <property type="match status" value="1"/>
</dbReference>
<dbReference type="Proteomes" id="UP000304947">
    <property type="component" value="Unassembled WGS sequence"/>
</dbReference>
<feature type="compositionally biased region" description="Polar residues" evidence="2">
    <location>
        <begin position="375"/>
        <end position="391"/>
    </location>
</feature>
<dbReference type="GO" id="GO:0005829">
    <property type="term" value="C:cytosol"/>
    <property type="evidence" value="ECO:0007669"/>
    <property type="project" value="TreeGrafter"/>
</dbReference>
<dbReference type="InterPro" id="IPR008040">
    <property type="entry name" value="Hydant_A_N"/>
</dbReference>
<feature type="region of interest" description="Disordered" evidence="2">
    <location>
        <begin position="127"/>
        <end position="178"/>
    </location>
</feature>
<protein>
    <submittedName>
        <fullName evidence="7">Putative 5-oxoprolinase</fullName>
    </submittedName>
</protein>
<feature type="compositionally biased region" description="Polar residues" evidence="2">
    <location>
        <begin position="127"/>
        <end position="173"/>
    </location>
</feature>
<evidence type="ECO:0000259" key="4">
    <source>
        <dbReference type="Pfam" id="PF02538"/>
    </source>
</evidence>
<evidence type="ECO:0000259" key="6">
    <source>
        <dbReference type="Pfam" id="PF19278"/>
    </source>
</evidence>
<dbReference type="Pfam" id="PF01968">
    <property type="entry name" value="Hydantoinase_A"/>
    <property type="match status" value="1"/>
</dbReference>
<evidence type="ECO:0000313" key="8">
    <source>
        <dbReference type="Proteomes" id="UP000304947"/>
    </source>
</evidence>
<dbReference type="Pfam" id="PF02538">
    <property type="entry name" value="Hydantoinase_B"/>
    <property type="match status" value="1"/>
</dbReference>
<evidence type="ECO:0000256" key="2">
    <source>
        <dbReference type="SAM" id="MobiDB-lite"/>
    </source>
</evidence>
<evidence type="ECO:0000256" key="1">
    <source>
        <dbReference type="ARBA" id="ARBA00010403"/>
    </source>
</evidence>
<comment type="similarity">
    <text evidence="1">Belongs to the oxoprolinase family.</text>
</comment>
<gene>
    <name evidence="7" type="ORF">D6C83_00799</name>
</gene>
<dbReference type="Pfam" id="PF05378">
    <property type="entry name" value="Hydant_A_N"/>
    <property type="match status" value="1"/>
</dbReference>
<feature type="region of interest" description="Disordered" evidence="2">
    <location>
        <begin position="1"/>
        <end position="92"/>
    </location>
</feature>
<evidence type="ECO:0000259" key="3">
    <source>
        <dbReference type="Pfam" id="PF01968"/>
    </source>
</evidence>
<feature type="domain" description="Hydantoinase/oxoprolinase N-terminal" evidence="5">
    <location>
        <begin position="635"/>
        <end position="848"/>
    </location>
</feature>
<proteinExistence type="inferred from homology"/>
<dbReference type="GO" id="GO:0006749">
    <property type="term" value="P:glutathione metabolic process"/>
    <property type="evidence" value="ECO:0007669"/>
    <property type="project" value="TreeGrafter"/>
</dbReference>
<dbReference type="InterPro" id="IPR049517">
    <property type="entry name" value="ACX-like_C"/>
</dbReference>
<dbReference type="InterPro" id="IPR045079">
    <property type="entry name" value="Oxoprolinase-like"/>
</dbReference>
<feature type="compositionally biased region" description="Polar residues" evidence="2">
    <location>
        <begin position="282"/>
        <end position="295"/>
    </location>
</feature>
<evidence type="ECO:0000259" key="5">
    <source>
        <dbReference type="Pfam" id="PF05378"/>
    </source>
</evidence>
<comment type="caution">
    <text evidence="7">The sequence shown here is derived from an EMBL/GenBank/DDBJ whole genome shotgun (WGS) entry which is preliminary data.</text>
</comment>
<feature type="region of interest" description="Disordered" evidence="2">
    <location>
        <begin position="344"/>
        <end position="393"/>
    </location>
</feature>
<feature type="domain" description="Hydantoinase B/oxoprolinase" evidence="4">
    <location>
        <begin position="1363"/>
        <end position="1900"/>
    </location>
</feature>
<dbReference type="GO" id="GO:0017168">
    <property type="term" value="F:5-oxoprolinase (ATP-hydrolyzing) activity"/>
    <property type="evidence" value="ECO:0007669"/>
    <property type="project" value="TreeGrafter"/>
</dbReference>
<dbReference type="InterPro" id="IPR003692">
    <property type="entry name" value="Hydantoinase_B"/>
</dbReference>
<feature type="region of interest" description="Disordered" evidence="2">
    <location>
        <begin position="191"/>
        <end position="329"/>
    </location>
</feature>
<accession>A0A4T0EEW7</accession>
<organism evidence="7 8">
    <name type="scientific">Aureobasidium pullulans</name>
    <name type="common">Black yeast</name>
    <name type="synonym">Pullularia pullulans</name>
    <dbReference type="NCBI Taxonomy" id="5580"/>
    <lineage>
        <taxon>Eukaryota</taxon>
        <taxon>Fungi</taxon>
        <taxon>Dikarya</taxon>
        <taxon>Ascomycota</taxon>
        <taxon>Pezizomycotina</taxon>
        <taxon>Dothideomycetes</taxon>
        <taxon>Dothideomycetidae</taxon>
        <taxon>Dothideales</taxon>
        <taxon>Saccotheciaceae</taxon>
        <taxon>Aureobasidium</taxon>
    </lineage>
</organism>
<feature type="compositionally biased region" description="Polar residues" evidence="2">
    <location>
        <begin position="314"/>
        <end position="329"/>
    </location>
</feature>
<dbReference type="InterPro" id="IPR002821">
    <property type="entry name" value="Hydantoinase_A"/>
</dbReference>
<feature type="compositionally biased region" description="Polar residues" evidence="2">
    <location>
        <begin position="211"/>
        <end position="241"/>
    </location>
</feature>